<dbReference type="OrthoDB" id="4774794at2"/>
<dbReference type="RefSeq" id="WP_007239002.1">
    <property type="nucleotide sequence ID" value="NZ_BAFB01000121.1"/>
</dbReference>
<organism evidence="3 4">
    <name type="scientific">Gordonia otitidis (strain DSM 44809 / CCUG 52243 / JCM 12355 / NBRC 100426 / IFM 10032)</name>
    <dbReference type="NCBI Taxonomy" id="1108044"/>
    <lineage>
        <taxon>Bacteria</taxon>
        <taxon>Bacillati</taxon>
        <taxon>Actinomycetota</taxon>
        <taxon>Actinomycetes</taxon>
        <taxon>Mycobacteriales</taxon>
        <taxon>Gordoniaceae</taxon>
        <taxon>Gordonia</taxon>
    </lineage>
</organism>
<feature type="compositionally biased region" description="Polar residues" evidence="1">
    <location>
        <begin position="328"/>
        <end position="338"/>
    </location>
</feature>
<evidence type="ECO:0000256" key="1">
    <source>
        <dbReference type="SAM" id="MobiDB-lite"/>
    </source>
</evidence>
<protein>
    <recommendedName>
        <fullName evidence="2">DUF222 domain-containing protein</fullName>
    </recommendedName>
</protein>
<feature type="region of interest" description="Disordered" evidence="1">
    <location>
        <begin position="373"/>
        <end position="435"/>
    </location>
</feature>
<dbReference type="EMBL" id="BAFB01000121">
    <property type="protein sequence ID" value="GAB34773.1"/>
    <property type="molecule type" value="Genomic_DNA"/>
</dbReference>
<feature type="domain" description="DUF222" evidence="2">
    <location>
        <begin position="84"/>
        <end position="320"/>
    </location>
</feature>
<dbReference type="InterPro" id="IPR003870">
    <property type="entry name" value="DUF222"/>
</dbReference>
<evidence type="ECO:0000313" key="3">
    <source>
        <dbReference type="EMBL" id="GAB34773.1"/>
    </source>
</evidence>
<gene>
    <name evidence="3" type="ORF">GOOTI_121_00550</name>
</gene>
<feature type="compositionally biased region" description="Basic residues" evidence="1">
    <location>
        <begin position="622"/>
        <end position="647"/>
    </location>
</feature>
<feature type="region of interest" description="Disordered" evidence="1">
    <location>
        <begin position="320"/>
        <end position="340"/>
    </location>
</feature>
<dbReference type="STRING" id="1108044.GOOTI_121_00550"/>
<accession>H5TMR5</accession>
<dbReference type="Pfam" id="PF02720">
    <property type="entry name" value="DUF222"/>
    <property type="match status" value="1"/>
</dbReference>
<reference evidence="3" key="1">
    <citation type="submission" date="2012-02" db="EMBL/GenBank/DDBJ databases">
        <title>Whole genome shotgun sequence of Gordonia otitidis NBRC 100426.</title>
        <authorList>
            <person name="Yoshida I."/>
            <person name="Hosoyama A."/>
            <person name="Tsuchikane K."/>
            <person name="Katsumata H."/>
            <person name="Yamazaki S."/>
            <person name="Fujita N."/>
        </authorList>
    </citation>
    <scope>NUCLEOTIDE SEQUENCE [LARGE SCALE GENOMIC DNA]</scope>
    <source>
        <strain evidence="3">NBRC 100426</strain>
    </source>
</reference>
<dbReference type="Proteomes" id="UP000005038">
    <property type="component" value="Unassembled WGS sequence"/>
</dbReference>
<feature type="region of interest" description="Disordered" evidence="1">
    <location>
        <begin position="1"/>
        <end position="29"/>
    </location>
</feature>
<keyword evidence="4" id="KW-1185">Reference proteome</keyword>
<feature type="compositionally biased region" description="Low complexity" evidence="1">
    <location>
        <begin position="377"/>
        <end position="392"/>
    </location>
</feature>
<dbReference type="AlphaFoldDB" id="H5TMR5"/>
<feature type="region of interest" description="Disordered" evidence="1">
    <location>
        <begin position="466"/>
        <end position="489"/>
    </location>
</feature>
<name>H5TMR5_GORO1</name>
<evidence type="ECO:0000313" key="4">
    <source>
        <dbReference type="Proteomes" id="UP000005038"/>
    </source>
</evidence>
<proteinExistence type="predicted"/>
<comment type="caution">
    <text evidence="3">The sequence shown here is derived from an EMBL/GenBank/DDBJ whole genome shotgun (WGS) entry which is preliminary data.</text>
</comment>
<feature type="region of interest" description="Disordered" evidence="1">
    <location>
        <begin position="597"/>
        <end position="663"/>
    </location>
</feature>
<sequence length="663" mass="70563">MSIESVGPGADSAAGGDDSEGFDSTPDAVQSDWATGVPLGLLGGVDPAAPEGSDTVAVLEGLTRLRCGEAFVAWARYQSIGVLYDRLVAARAETDGLIVDGFSDAAARISGIFAVSRPQAERMIDEAIVLRDDLPQVFGCLREGIVSVEQARLVISRTDLVRAPGTPPEVVAAVDEQIATTLRTRRGSWKRPRLRDMVDRIVFRQDPDAVRERRERALDKRGVFTDNCGDGVGEITAVMSAENVRVAVAAVRRLAEAVCGGDGRTRQQRASDAMFALLSGSRFECGCGSDDCTAQIPEPGTVPPADPRFVIHVVCNEATLTPPEPADGTQNRADSTAASADGIGNRVEGIAAFADGIAGTADGIADRVDGTAGTAGGAADAVDSEADSSSGGVAHGSDDDGVSDGDAPGDAAGGLPGLRYARKDGHRTTQSSESVPVGFMDGYGIISAEHVRDIAARPDAVTHRVVPTNTPENADGTYTLPAHGTDPYRPSTALDEAVRCRDGYCADPGCAHSAWTADNDHVTEYDHHNPEAGGPTSYENLNTKCRYGHIQKTFGDWVDDQYRDPATGRLVTEYITPEGFVIPGDAETFEDTFPGLRRLRFTPPATGDPPPRRMKPPETNPRHRTRAANKHARRRTERHRNRQHRLTRNADKPYVDVAGPPPF</sequence>
<evidence type="ECO:0000259" key="2">
    <source>
        <dbReference type="Pfam" id="PF02720"/>
    </source>
</evidence>